<dbReference type="Proteomes" id="UP000463224">
    <property type="component" value="Unassembled WGS sequence"/>
</dbReference>
<dbReference type="Pfam" id="PF13556">
    <property type="entry name" value="HTH_30"/>
    <property type="match status" value="1"/>
</dbReference>
<dbReference type="AlphaFoldDB" id="A0A844QBE3"/>
<accession>A0A844QBE3</accession>
<dbReference type="PANTHER" id="PTHR33744">
    <property type="entry name" value="CARBOHYDRATE DIACID REGULATOR"/>
    <property type="match status" value="1"/>
</dbReference>
<proteinExistence type="inferred from homology"/>
<organism evidence="5 6">
    <name type="scientific">Nitratireductor arenosus</name>
    <dbReference type="NCBI Taxonomy" id="2682096"/>
    <lineage>
        <taxon>Bacteria</taxon>
        <taxon>Pseudomonadati</taxon>
        <taxon>Pseudomonadota</taxon>
        <taxon>Alphaproteobacteria</taxon>
        <taxon>Hyphomicrobiales</taxon>
        <taxon>Phyllobacteriaceae</taxon>
        <taxon>Nitratireductor</taxon>
    </lineage>
</organism>
<evidence type="ECO:0000259" key="3">
    <source>
        <dbReference type="Pfam" id="PF13556"/>
    </source>
</evidence>
<dbReference type="InterPro" id="IPR042070">
    <property type="entry name" value="PucR_C-HTH_sf"/>
</dbReference>
<keyword evidence="6" id="KW-1185">Reference proteome</keyword>
<feature type="domain" description="Purine catabolism PurC-like" evidence="2">
    <location>
        <begin position="39"/>
        <end position="156"/>
    </location>
</feature>
<gene>
    <name evidence="5" type="ORF">GN330_01720</name>
</gene>
<evidence type="ECO:0000259" key="2">
    <source>
        <dbReference type="Pfam" id="PF07905"/>
    </source>
</evidence>
<dbReference type="Pfam" id="PF17853">
    <property type="entry name" value="GGDEF_2"/>
    <property type="match status" value="1"/>
</dbReference>
<evidence type="ECO:0000313" key="5">
    <source>
        <dbReference type="EMBL" id="MVA95974.1"/>
    </source>
</evidence>
<feature type="domain" description="CdaR GGDEF-like" evidence="4">
    <location>
        <begin position="329"/>
        <end position="449"/>
    </location>
</feature>
<comment type="caution">
    <text evidence="5">The sequence shown here is derived from an EMBL/GenBank/DDBJ whole genome shotgun (WGS) entry which is preliminary data.</text>
</comment>
<evidence type="ECO:0000313" key="6">
    <source>
        <dbReference type="Proteomes" id="UP000463224"/>
    </source>
</evidence>
<evidence type="ECO:0000256" key="1">
    <source>
        <dbReference type="ARBA" id="ARBA00006754"/>
    </source>
</evidence>
<dbReference type="InterPro" id="IPR025736">
    <property type="entry name" value="PucR_C-HTH_dom"/>
</dbReference>
<dbReference type="Pfam" id="PF07905">
    <property type="entry name" value="PucR"/>
    <property type="match status" value="1"/>
</dbReference>
<dbReference type="PANTHER" id="PTHR33744:SF1">
    <property type="entry name" value="DNA-BINDING TRANSCRIPTIONAL ACTIVATOR ADER"/>
    <property type="match status" value="1"/>
</dbReference>
<name>A0A844QBE3_9HYPH</name>
<dbReference type="Gene3D" id="1.10.10.2840">
    <property type="entry name" value="PucR C-terminal helix-turn-helix domain"/>
    <property type="match status" value="1"/>
</dbReference>
<feature type="domain" description="PucR C-terminal helix-turn-helix" evidence="3">
    <location>
        <begin position="503"/>
        <end position="561"/>
    </location>
</feature>
<protein>
    <recommendedName>
        <fullName evidence="7">PucR family transcriptional regulator</fullName>
    </recommendedName>
</protein>
<sequence>MNRLLIFLYLKYKFESIRSAPPRRGYRKGADIMALTVGQVLTLPAMQDGSLLAGKKGLDRVVETATVLDAPDAVRWLRGQELALTSTYPLLQLRHRLDQFVHELVEHGASGLGLKLNRYMKRVPQKMIDCADALDFPIIVVPEGVAWVEIITPVMSKFFEAKAGKVVQPELFGGRLSQAMLADSALQDLLGDLNALLANPVMVISPMDGLALSAPTNLEPDMQDALALLEEEGWASETIDVKNALTRRTGRRTSIVFTPYEHANGMIGTLVVVERNRKLTDEELDHLSYAKVLISLKVRQIRADQSVIFERQNEFVLSLIDRSMGSQTRATLAARYSAMGKRLHARYVGVVIAFHDIGTDRFRALSNALRVHFSKHGETITGVIHNNRVVILIPEDDERLCQPETFKEQVDTRLMKIGAQEVVWSAGVSQVTAVEHFYRAYEQAEQALEHGRNTSSAGGVHLYDETGFYRLFSKSAMQPDVHRFVHEWLGTLIDHDETHRVDLIETFRVFLDCNGNYRETARLLHIHHNTVRYRISQITEMTGEKALQPKLRLHYHLALKLLPLVS</sequence>
<dbReference type="InterPro" id="IPR012914">
    <property type="entry name" value="PucR_dom"/>
</dbReference>
<reference evidence="5 6" key="1">
    <citation type="submission" date="2019-12" db="EMBL/GenBank/DDBJ databases">
        <title>Nitratireductor arenosus sp. nov., Isolated from sea sand, Jeju island, South Korea.</title>
        <authorList>
            <person name="Kim W."/>
        </authorList>
    </citation>
    <scope>NUCLEOTIDE SEQUENCE [LARGE SCALE GENOMIC DNA]</scope>
    <source>
        <strain evidence="5 6">CAU 1489</strain>
    </source>
</reference>
<dbReference type="InterPro" id="IPR041522">
    <property type="entry name" value="CdaR_GGDEF"/>
</dbReference>
<dbReference type="EMBL" id="WPHG01000001">
    <property type="protein sequence ID" value="MVA95974.1"/>
    <property type="molecule type" value="Genomic_DNA"/>
</dbReference>
<evidence type="ECO:0000259" key="4">
    <source>
        <dbReference type="Pfam" id="PF17853"/>
    </source>
</evidence>
<comment type="similarity">
    <text evidence="1">Belongs to the CdaR family.</text>
</comment>
<evidence type="ECO:0008006" key="7">
    <source>
        <dbReference type="Google" id="ProtNLM"/>
    </source>
</evidence>
<dbReference type="InterPro" id="IPR051448">
    <property type="entry name" value="CdaR-like_regulators"/>
</dbReference>